<proteinExistence type="predicted"/>
<dbReference type="AlphaFoldDB" id="A0A915HDG7"/>
<protein>
    <submittedName>
        <fullName evidence="2">Secreted protein</fullName>
    </submittedName>
</protein>
<dbReference type="WBParaSite" id="nRc.2.0.1.t00110-RA">
    <property type="protein sequence ID" value="nRc.2.0.1.t00110-RA"/>
    <property type="gene ID" value="nRc.2.0.1.g00110"/>
</dbReference>
<organism evidence="1 2">
    <name type="scientific">Romanomermis culicivorax</name>
    <name type="common">Nematode worm</name>
    <dbReference type="NCBI Taxonomy" id="13658"/>
    <lineage>
        <taxon>Eukaryota</taxon>
        <taxon>Metazoa</taxon>
        <taxon>Ecdysozoa</taxon>
        <taxon>Nematoda</taxon>
        <taxon>Enoplea</taxon>
        <taxon>Dorylaimia</taxon>
        <taxon>Mermithida</taxon>
        <taxon>Mermithoidea</taxon>
        <taxon>Mermithidae</taxon>
        <taxon>Romanomermis</taxon>
    </lineage>
</organism>
<sequence length="128" mass="14371">MFKISPTRTDSNSLLKVVLLLTVRTLFTTRATTGRMRHIKQSCVVYTLALLNPQMKKLDRVELCNHGGHSIDSTKQVAGPWELSVFRQGTGMRSTRFFGNGCWQSGGDSQLLSINWGGREPGTDERWV</sequence>
<name>A0A915HDG7_ROMCU</name>
<keyword evidence="1" id="KW-1185">Reference proteome</keyword>
<evidence type="ECO:0000313" key="2">
    <source>
        <dbReference type="WBParaSite" id="nRc.2.0.1.t00110-RA"/>
    </source>
</evidence>
<evidence type="ECO:0000313" key="1">
    <source>
        <dbReference type="Proteomes" id="UP000887565"/>
    </source>
</evidence>
<reference evidence="2" key="1">
    <citation type="submission" date="2022-11" db="UniProtKB">
        <authorList>
            <consortium name="WormBaseParasite"/>
        </authorList>
    </citation>
    <scope>IDENTIFICATION</scope>
</reference>
<accession>A0A915HDG7</accession>
<dbReference type="Proteomes" id="UP000887565">
    <property type="component" value="Unplaced"/>
</dbReference>